<dbReference type="AlphaFoldDB" id="A0AAD0QAT6"/>
<evidence type="ECO:0000313" key="2">
    <source>
        <dbReference type="EMBL" id="AXI74844.1"/>
    </source>
</evidence>
<dbReference type="InterPro" id="IPR013783">
    <property type="entry name" value="Ig-like_fold"/>
</dbReference>
<dbReference type="SUPFAM" id="SSF69318">
    <property type="entry name" value="Integrin alpha N-terminal domain"/>
    <property type="match status" value="1"/>
</dbReference>
<protein>
    <submittedName>
        <fullName evidence="2">VCBS repeat-containing protein</fullName>
    </submittedName>
</protein>
<dbReference type="RefSeq" id="WP_114933376.1">
    <property type="nucleotide sequence ID" value="NZ_CP030930.1"/>
</dbReference>
<dbReference type="Gene3D" id="2.130.10.130">
    <property type="entry name" value="Integrin alpha, N-terminal"/>
    <property type="match status" value="1"/>
</dbReference>
<dbReference type="InterPro" id="IPR028994">
    <property type="entry name" value="Integrin_alpha_N"/>
</dbReference>
<reference evidence="2 3" key="1">
    <citation type="submission" date="2018-07" db="EMBL/GenBank/DDBJ databases">
        <title>Complete genome sequence of soil actinomycete Streptomyces cavourensis tj430.</title>
        <authorList>
            <person name="Wang P."/>
            <person name="Huang Y."/>
        </authorList>
    </citation>
    <scope>NUCLEOTIDE SEQUENCE [LARGE SCALE GENOMIC DNA]</scope>
    <source>
        <strain evidence="2 3">TJ430</strain>
    </source>
</reference>
<organism evidence="2 3">
    <name type="scientific">Streptomyces cavourensis</name>
    <dbReference type="NCBI Taxonomy" id="67258"/>
    <lineage>
        <taxon>Bacteria</taxon>
        <taxon>Bacillati</taxon>
        <taxon>Actinomycetota</taxon>
        <taxon>Actinomycetes</taxon>
        <taxon>Kitasatosporales</taxon>
        <taxon>Streptomycetaceae</taxon>
        <taxon>Streptomyces</taxon>
    </lineage>
</organism>
<feature type="region of interest" description="Disordered" evidence="1">
    <location>
        <begin position="41"/>
        <end position="64"/>
    </location>
</feature>
<dbReference type="Gene3D" id="2.60.40.10">
    <property type="entry name" value="Immunoglobulins"/>
    <property type="match status" value="1"/>
</dbReference>
<evidence type="ECO:0000256" key="1">
    <source>
        <dbReference type="SAM" id="MobiDB-lite"/>
    </source>
</evidence>
<dbReference type="PANTHER" id="PTHR46580">
    <property type="entry name" value="SENSOR KINASE-RELATED"/>
    <property type="match status" value="1"/>
</dbReference>
<dbReference type="EMBL" id="CP030930">
    <property type="protein sequence ID" value="AXI74844.1"/>
    <property type="molecule type" value="Genomic_DNA"/>
</dbReference>
<dbReference type="PANTHER" id="PTHR46580:SF2">
    <property type="entry name" value="MAM DOMAIN-CONTAINING PROTEIN"/>
    <property type="match status" value="1"/>
</dbReference>
<evidence type="ECO:0000313" key="3">
    <source>
        <dbReference type="Proteomes" id="UP000253779"/>
    </source>
</evidence>
<proteinExistence type="predicted"/>
<dbReference type="Proteomes" id="UP000253779">
    <property type="component" value="Chromosome"/>
</dbReference>
<dbReference type="GO" id="GO:0005975">
    <property type="term" value="P:carbohydrate metabolic process"/>
    <property type="evidence" value="ECO:0007669"/>
    <property type="project" value="UniProtKB-ARBA"/>
</dbReference>
<name>A0AAD0QAT6_9ACTN</name>
<accession>A0AAD0QAT6</accession>
<gene>
    <name evidence="2" type="ORF">DTW94_28730</name>
</gene>
<sequence>MSAPRLLSPFVRTRTRLTCTLGLLLAALTAALLPWWQPGADSPSPGGDGPAVAKPAKPASTGLRDESAAMAEALRRGKKVLVDTATTATSRTWALPDGQWRAELHALPQRAKNAEGRWADIDTTLKRTGKADDGLSVRPVNAPVPVRFSDGSADGARKGGNRAERSYARLPLLTPADRAPAGETVLAESEFDGHTIAYTWPGPLPEPVLDGPRALYSEVLPGVDLLLVARDEGGFGQLLIVKTEEAAAQAAVKSLTYGLRSETAVFRHDKTTDGVLVVDRATGDEITSIPTPFGWDSAGMDPEAPEAQPRTTVATPEDVLNLSGLVGMEPGARQSPLATRLDGEGSGDARLSLDVSGSGLFSDEDVLFPVFLDPTISPGWKAWTTAYKPYPNTSFYNGTNFNSGTADARVGYEKDTGGTARAFWRMGYDTKLKGAGITSAEFKVINNYAWSCTKREYELSLTGAISSGTTWNKQPRWDTSQGKQSFAYGYNSSCSDEYVKYNVKNAAQQAADNGWATLTLGMRSPDESKKDSYTWRKFSAKSAVLEVTYNRNPNEPKSGTTSPGGACVAGPGAGRTIARTNLVLSATATDPDGNLKGLRFRFWKTGGTVPAGTLVTSLSSGKGSVTIPSSSLADKTTYSWDVRAEDSAGAVSSYFPPGSEPCRVTVDASAPPAPDVTSDVFLEATPDGATWATVKFGGTGSATFKASGATKFSYAFNGLNAKEVAATSGSATVTNLKPPHAGPTYLHVYAFDAVGNRSERTDYVFYVPPRDTADGPGDTGGDGRPDLVVINSSGNLRTYVGDVDGELFGSLAASYTTDGKLNPPGHWYDPATGKAALISKHSDVYPGDGVTDLFARTPDGGFWLYPGDGYGSFNVDKRLRVRLPSNAPDPATWDQIKAIGDVTGDKLPDLFIRAGASFWALTGYTGAGFQQATRMNADAWAAREIINVADIDLDGTPDLVWRNPVNGNMYVRHGKPGTVTGSVDLVSLTTAANSRDGDVAYGTNWSDANISAVVGVPDLNGDRIPDMWARFKADGQIRVYHPSKTNTNPPVKNVLSSDWSAFKAFA</sequence>
<dbReference type="NCBIfam" id="NF033679">
    <property type="entry name" value="DNRLRE_dom"/>
    <property type="match status" value="1"/>
</dbReference>